<dbReference type="RefSeq" id="WP_053835995.1">
    <property type="nucleotide sequence ID" value="NZ_CXOI01000050.1"/>
</dbReference>
<keyword evidence="3" id="KW-1185">Reference proteome</keyword>
<organism evidence="2 3">
    <name type="scientific">Xanthomonas graminis pv. arrhenatheri LMG 727</name>
    <dbReference type="NCBI Taxonomy" id="1195923"/>
    <lineage>
        <taxon>Bacteria</taxon>
        <taxon>Pseudomonadati</taxon>
        <taxon>Pseudomonadota</taxon>
        <taxon>Gammaproteobacteria</taxon>
        <taxon>Lysobacterales</taxon>
        <taxon>Lysobacteraceae</taxon>
        <taxon>Xanthomonas</taxon>
        <taxon>Xanthomonas translucens group</taxon>
        <taxon>Xanthomonas graminis</taxon>
    </lineage>
</organism>
<evidence type="ECO:0000313" key="2">
    <source>
        <dbReference type="EMBL" id="CTP90073.1"/>
    </source>
</evidence>
<reference evidence="3" key="1">
    <citation type="submission" date="2015-07" db="EMBL/GenBank/DDBJ databases">
        <authorList>
            <person name="Wibberg D."/>
        </authorList>
    </citation>
    <scope>NUCLEOTIDE SEQUENCE [LARGE SCALE GENOMIC DNA]</scope>
</reference>
<feature type="chain" id="PRO_5005493264" description="Secreted protein" evidence="1">
    <location>
        <begin position="25"/>
        <end position="156"/>
    </location>
</feature>
<accession>A0A0K2ZWP7</accession>
<gene>
    <name evidence="2" type="ORF">XTALMG727_2940</name>
</gene>
<sequence length="156" mass="16993">MRVAHWLTGLSLLPAVLAAATAMAQQAQHCPQLPPQSNLQWSERSDKGFIVCRATAADGRQVLGMMLTSRDPNIPLARNLREEKGSIAGESMHWYQPDLGGVNAPGLASRRVTVVELSKNHYAQVWIDAGDVQELQSLQSLVQGLDLRATSVALDR</sequence>
<protein>
    <recommendedName>
        <fullName evidence="4">Secreted protein</fullName>
    </recommendedName>
</protein>
<dbReference type="Proteomes" id="UP000046187">
    <property type="component" value="Unassembled WGS sequence"/>
</dbReference>
<evidence type="ECO:0000313" key="3">
    <source>
        <dbReference type="Proteomes" id="UP000046187"/>
    </source>
</evidence>
<dbReference type="AlphaFoldDB" id="A0A0K2ZWP7"/>
<proteinExistence type="predicted"/>
<evidence type="ECO:0000256" key="1">
    <source>
        <dbReference type="SAM" id="SignalP"/>
    </source>
</evidence>
<keyword evidence="1" id="KW-0732">Signal</keyword>
<evidence type="ECO:0008006" key="4">
    <source>
        <dbReference type="Google" id="ProtNLM"/>
    </source>
</evidence>
<name>A0A0K2ZWP7_9XANT</name>
<dbReference type="EMBL" id="CXOI01000050">
    <property type="protein sequence ID" value="CTP90073.1"/>
    <property type="molecule type" value="Genomic_DNA"/>
</dbReference>
<feature type="signal peptide" evidence="1">
    <location>
        <begin position="1"/>
        <end position="24"/>
    </location>
</feature>